<accession>A0A915CRM9</accession>
<keyword evidence="2" id="KW-1185">Reference proteome</keyword>
<dbReference type="Proteomes" id="UP000887574">
    <property type="component" value="Unplaced"/>
</dbReference>
<dbReference type="AlphaFoldDB" id="A0A915CRM9"/>
<feature type="region of interest" description="Disordered" evidence="1">
    <location>
        <begin position="292"/>
        <end position="360"/>
    </location>
</feature>
<feature type="compositionally biased region" description="Low complexity" evidence="1">
    <location>
        <begin position="196"/>
        <end position="207"/>
    </location>
</feature>
<proteinExistence type="predicted"/>
<feature type="compositionally biased region" description="Polar residues" evidence="1">
    <location>
        <begin position="138"/>
        <end position="169"/>
    </location>
</feature>
<feature type="compositionally biased region" description="Low complexity" evidence="1">
    <location>
        <begin position="230"/>
        <end position="246"/>
    </location>
</feature>
<reference evidence="3" key="1">
    <citation type="submission" date="2022-11" db="UniProtKB">
        <authorList>
            <consortium name="WormBaseParasite"/>
        </authorList>
    </citation>
    <scope>IDENTIFICATION</scope>
</reference>
<dbReference type="WBParaSite" id="jg1191">
    <property type="protein sequence ID" value="jg1191"/>
    <property type="gene ID" value="jg1191"/>
</dbReference>
<feature type="region of interest" description="Disordered" evidence="1">
    <location>
        <begin position="196"/>
        <end position="259"/>
    </location>
</feature>
<evidence type="ECO:0000313" key="2">
    <source>
        <dbReference type="Proteomes" id="UP000887574"/>
    </source>
</evidence>
<name>A0A915CRM9_9BILA</name>
<organism evidence="2 3">
    <name type="scientific">Ditylenchus dipsaci</name>
    <dbReference type="NCBI Taxonomy" id="166011"/>
    <lineage>
        <taxon>Eukaryota</taxon>
        <taxon>Metazoa</taxon>
        <taxon>Ecdysozoa</taxon>
        <taxon>Nematoda</taxon>
        <taxon>Chromadorea</taxon>
        <taxon>Rhabditida</taxon>
        <taxon>Tylenchina</taxon>
        <taxon>Tylenchomorpha</taxon>
        <taxon>Sphaerularioidea</taxon>
        <taxon>Anguinidae</taxon>
        <taxon>Anguininae</taxon>
        <taxon>Ditylenchus</taxon>
    </lineage>
</organism>
<feature type="region of interest" description="Disordered" evidence="1">
    <location>
        <begin position="102"/>
        <end position="170"/>
    </location>
</feature>
<protein>
    <submittedName>
        <fullName evidence="3">Uncharacterized protein</fullName>
    </submittedName>
</protein>
<evidence type="ECO:0000313" key="3">
    <source>
        <dbReference type="WBParaSite" id="jg1191"/>
    </source>
</evidence>
<sequence length="537" mass="59177">MARQPARLRRNRMYGNLEYILIEQLADVVFITADYLESVYNNLPDLTVTLQEDLRELHLDLFDIVENNPNFCGINQHTSTPTSNFSLSNSIGFSQKAAIEAPPGSSAVSVEEVSEEQDGDSSAPGHWVTEEIGDVNGQDISQGTDSNLNLNDESATPKISQVDSETEGSIVSEPISLPKKPEEMVRAPAVVAARPTAASISSNSSSSVQHTPPPGFETPSRKSSCSLDRPPGFETTTSSSPPGFTSAAKPTSVMPPSVFSPQKRVEVNVGKSVIQTPEERGPDQLLSFISNVNNKREENNQNVSKKPIQKPEENSKPQNNGHFYESDFEEDFGDLPAPKPHKVPEGISISSRKPAEHSNHQQPVMYKNLTSQSSHAENWDANDDVLPWDKMENIEQTVANLSRLHQLYPQGCTSLQLYKFDEALRLSSVESEECSSGQNFLSMAYLIENEMLQVCQGHLPELKELVPSGCKLGAQDLLRLCNRYPLLFTLKASQKDKFSLNSSIIGLNTSLPDWKILLDCENTVMEGSLCECLMCAF</sequence>
<evidence type="ECO:0000256" key="1">
    <source>
        <dbReference type="SAM" id="MobiDB-lite"/>
    </source>
</evidence>